<keyword evidence="4" id="KW-0949">S-adenosyl-L-methionine</keyword>
<dbReference type="EMBL" id="AP024814">
    <property type="protein sequence ID" value="BCZ18106.1"/>
    <property type="molecule type" value="Genomic_DNA"/>
</dbReference>
<evidence type="ECO:0000256" key="4">
    <source>
        <dbReference type="ARBA" id="ARBA00022691"/>
    </source>
</evidence>
<evidence type="ECO:0000256" key="5">
    <source>
        <dbReference type="ARBA" id="ARBA00047942"/>
    </source>
</evidence>
<keyword evidence="8" id="KW-1185">Reference proteome</keyword>
<protein>
    <recommendedName>
        <fullName evidence="1">site-specific DNA-methyltransferase (adenine-specific)</fullName>
        <ecNumber evidence="1">2.1.1.72</ecNumber>
    </recommendedName>
</protein>
<accession>A0ABN6I3D9</accession>
<gene>
    <name evidence="7" type="ORF">NHP190003_13880</name>
</gene>
<feature type="domain" description="Type II methyltransferase M.TaqI-like" evidence="6">
    <location>
        <begin position="456"/>
        <end position="727"/>
    </location>
</feature>
<name>A0ABN6I3D9_9HELI</name>
<dbReference type="PANTHER" id="PTHR33841">
    <property type="entry name" value="DNA METHYLTRANSFERASE YEEA-RELATED"/>
    <property type="match status" value="1"/>
</dbReference>
<evidence type="ECO:0000313" key="8">
    <source>
        <dbReference type="Proteomes" id="UP000826775"/>
    </source>
</evidence>
<comment type="catalytic activity">
    <reaction evidence="5">
        <text>a 2'-deoxyadenosine in DNA + S-adenosyl-L-methionine = an N(6)-methyl-2'-deoxyadenosine in DNA + S-adenosyl-L-homocysteine + H(+)</text>
        <dbReference type="Rhea" id="RHEA:15197"/>
        <dbReference type="Rhea" id="RHEA-COMP:12418"/>
        <dbReference type="Rhea" id="RHEA-COMP:12419"/>
        <dbReference type="ChEBI" id="CHEBI:15378"/>
        <dbReference type="ChEBI" id="CHEBI:57856"/>
        <dbReference type="ChEBI" id="CHEBI:59789"/>
        <dbReference type="ChEBI" id="CHEBI:90615"/>
        <dbReference type="ChEBI" id="CHEBI:90616"/>
        <dbReference type="EC" id="2.1.1.72"/>
    </reaction>
</comment>
<evidence type="ECO:0000313" key="7">
    <source>
        <dbReference type="EMBL" id="BCZ18106.1"/>
    </source>
</evidence>
<proteinExistence type="predicted"/>
<evidence type="ECO:0000259" key="6">
    <source>
        <dbReference type="Pfam" id="PF07669"/>
    </source>
</evidence>
<dbReference type="Proteomes" id="UP000826775">
    <property type="component" value="Chromosome"/>
</dbReference>
<dbReference type="InterPro" id="IPR011639">
    <property type="entry name" value="MethylTrfase_TaqI-like_dom"/>
</dbReference>
<evidence type="ECO:0000256" key="1">
    <source>
        <dbReference type="ARBA" id="ARBA00011900"/>
    </source>
</evidence>
<dbReference type="Pfam" id="PF07669">
    <property type="entry name" value="Eco57I"/>
    <property type="match status" value="1"/>
</dbReference>
<reference evidence="7 8" key="1">
    <citation type="submission" date="2021-07" db="EMBL/GenBank/DDBJ databases">
        <title>Novel Helicobacter sp. Isolated from a dog.</title>
        <authorList>
            <person name="Rimbara E."/>
            <person name="Suzuki M."/>
        </authorList>
    </citation>
    <scope>NUCLEOTIDE SEQUENCE [LARGE SCALE GENOMIC DNA]</scope>
    <source>
        <strain evidence="8">NHP19-003</strain>
    </source>
</reference>
<dbReference type="RefSeq" id="WP_221279356.1">
    <property type="nucleotide sequence ID" value="NZ_AP024814.1"/>
</dbReference>
<evidence type="ECO:0000256" key="2">
    <source>
        <dbReference type="ARBA" id="ARBA00022603"/>
    </source>
</evidence>
<keyword evidence="3" id="KW-0808">Transferase</keyword>
<keyword evidence="2" id="KW-0489">Methyltransferase</keyword>
<dbReference type="SUPFAM" id="SSF53335">
    <property type="entry name" value="S-adenosyl-L-methionine-dependent methyltransferases"/>
    <property type="match status" value="1"/>
</dbReference>
<dbReference type="InterPro" id="IPR002052">
    <property type="entry name" value="DNA_methylase_N6_adenine_CS"/>
</dbReference>
<evidence type="ECO:0000256" key="3">
    <source>
        <dbReference type="ARBA" id="ARBA00022679"/>
    </source>
</evidence>
<dbReference type="EC" id="2.1.1.72" evidence="1"/>
<dbReference type="PROSITE" id="PS00092">
    <property type="entry name" value="N6_MTASE"/>
    <property type="match status" value="1"/>
</dbReference>
<dbReference type="PANTHER" id="PTHR33841:SF4">
    <property type="entry name" value="RESTRICTION MODIFICATION SYSTEM DNA SPECIFICITY DOMAIN"/>
    <property type="match status" value="1"/>
</dbReference>
<dbReference type="Gene3D" id="3.40.50.150">
    <property type="entry name" value="Vaccinia Virus protein VP39"/>
    <property type="match status" value="1"/>
</dbReference>
<organism evidence="7 8">
    <name type="scientific">Helicobacter gastrocanis</name>
    <dbReference type="NCBI Taxonomy" id="2849641"/>
    <lineage>
        <taxon>Bacteria</taxon>
        <taxon>Pseudomonadati</taxon>
        <taxon>Campylobacterota</taxon>
        <taxon>Epsilonproteobacteria</taxon>
        <taxon>Campylobacterales</taxon>
        <taxon>Helicobacteraceae</taxon>
        <taxon>Helicobacter</taxon>
    </lineage>
</organism>
<dbReference type="InterPro" id="IPR029063">
    <property type="entry name" value="SAM-dependent_MTases_sf"/>
</dbReference>
<dbReference type="PRINTS" id="PR00507">
    <property type="entry name" value="N12N6MTFRASE"/>
</dbReference>
<dbReference type="InterPro" id="IPR050953">
    <property type="entry name" value="N4_N6_ade-DNA_methylase"/>
</dbReference>
<sequence length="1044" mass="120614">MHDFNDLNEEQESKYLAFKQKFCSDDSPLNNEDCKRKEDNLRNVFENHINSLLRKLDFIPKDGFEVFKHEMANESGRTDCQYGNTIIEYKKYGLLGKPIELKKSQEQIKNYLKDSRFSGFAMHGFLFDGCTIHAYTKDVQDVITHDEKNSGRLTAINFDNLIKTIFMGGVCAISPQNLKKDFGLIDKDDNLMDNPEVLALAKHLFNTLQKGMQGRTKLIFTEWEKLFRLAEGGDCGKHQDIDNRRMAFSKIFGVEIHAKTEYKALFALHTTLSILIKLLLMRIINDRPEVTLKRNLDNLYKTGDLSELRSFFRDIEKGVFFRQIGVMNVIDNDFFSWYAKEDFNDGIKTALQAIIFKMCGYANICIAKTSAMMDLFKELYLSFIPKSVRHSFGEYYTPCWLAERTFLLATSQETDALKDRTFIDPNCGSGAFLSVFYNYKNKDGKKLDFKEFAKGVVGVDINPIAVLMAKANLLIQGLKTCSFDTTTQYELPIYLADSLYTPKIITIDSTECFDYALYTTGLQEAFNTDKIRIMMPKNLVNRDDFLEILAEIERYIVQKDKKKALKIFAKYLDFSQEKNLEREMASNMDTLIKFEEKGLNSIWLRIFANYFKVASYDKFDYIIGNPPWVQWSVLPEAYRKNIKQNMRMEGLFSSDRNVGGNNLNICALIAHKCCERWLARGGNFCFLMPKSILFNKSYQGFRNLVINTDERLYFNEILDFSNGGEIFEGVGLDFCAFKINRVENSQAIPFIDFAKNKDLKTKASHNDTWEMVKKHFKETTKAALQLNTDTNNNFLIAESLEKAQELQSHFGKCEYKFRKGVSVECPMRLEFVAIDNQNTSLGIFHPYQKEGNRLRPDQSLEIHLELKYIKPFITAPMLTDSGVVFNNSYAICPYEPHTKKPMPKEVLKEKAPHIYKYLFSIEHVLGKGSRYNQRIQSFDEPYGILRMGVYVWAKNFVCIRDNTKLAPNLIQKIKTDWGDEVTPLFDNHISYISQSTDSVSFLQTTEADHILSVLKKKEIQEIVMQSQDCRSISSRLPIKLAKKG</sequence>